<evidence type="ECO:0000256" key="3">
    <source>
        <dbReference type="ARBA" id="ARBA00023172"/>
    </source>
</evidence>
<organism evidence="5 6">
    <name type="scientific">Danxiaibacter flavus</name>
    <dbReference type="NCBI Taxonomy" id="3049108"/>
    <lineage>
        <taxon>Bacteria</taxon>
        <taxon>Pseudomonadati</taxon>
        <taxon>Bacteroidota</taxon>
        <taxon>Chitinophagia</taxon>
        <taxon>Chitinophagales</taxon>
        <taxon>Chitinophagaceae</taxon>
        <taxon>Danxiaibacter</taxon>
    </lineage>
</organism>
<name>A0ABV3ZHD3_9BACT</name>
<dbReference type="InterPro" id="IPR050090">
    <property type="entry name" value="Tyrosine_recombinase_XerCD"/>
</dbReference>
<evidence type="ECO:0000256" key="2">
    <source>
        <dbReference type="ARBA" id="ARBA00023125"/>
    </source>
</evidence>
<dbReference type="Pfam" id="PF00589">
    <property type="entry name" value="Phage_integrase"/>
    <property type="match status" value="1"/>
</dbReference>
<dbReference type="Gene3D" id="1.10.150.130">
    <property type="match status" value="1"/>
</dbReference>
<evidence type="ECO:0000259" key="4">
    <source>
        <dbReference type="PROSITE" id="PS51898"/>
    </source>
</evidence>
<keyword evidence="3" id="KW-0233">DNA recombination</keyword>
<evidence type="ECO:0000256" key="1">
    <source>
        <dbReference type="ARBA" id="ARBA00008857"/>
    </source>
</evidence>
<dbReference type="Proteomes" id="UP001560573">
    <property type="component" value="Unassembled WGS sequence"/>
</dbReference>
<dbReference type="InterPro" id="IPR011010">
    <property type="entry name" value="DNA_brk_join_enz"/>
</dbReference>
<dbReference type="PANTHER" id="PTHR30349">
    <property type="entry name" value="PHAGE INTEGRASE-RELATED"/>
    <property type="match status" value="1"/>
</dbReference>
<dbReference type="RefSeq" id="WP_369330719.1">
    <property type="nucleotide sequence ID" value="NZ_JAULBC010000006.1"/>
</dbReference>
<evidence type="ECO:0000313" key="6">
    <source>
        <dbReference type="Proteomes" id="UP001560573"/>
    </source>
</evidence>
<dbReference type="SUPFAM" id="SSF56349">
    <property type="entry name" value="DNA breaking-rejoining enzymes"/>
    <property type="match status" value="1"/>
</dbReference>
<dbReference type="InterPro" id="IPR002104">
    <property type="entry name" value="Integrase_catalytic"/>
</dbReference>
<gene>
    <name evidence="5" type="ORF">QTN47_17515</name>
</gene>
<dbReference type="Gene3D" id="1.10.443.10">
    <property type="entry name" value="Intergrase catalytic core"/>
    <property type="match status" value="1"/>
</dbReference>
<keyword evidence="2" id="KW-0238">DNA-binding</keyword>
<comment type="caution">
    <text evidence="5">The sequence shown here is derived from an EMBL/GenBank/DDBJ whole genome shotgun (WGS) entry which is preliminary data.</text>
</comment>
<keyword evidence="6" id="KW-1185">Reference proteome</keyword>
<proteinExistence type="inferred from homology"/>
<dbReference type="InterPro" id="IPR010998">
    <property type="entry name" value="Integrase_recombinase_N"/>
</dbReference>
<dbReference type="InterPro" id="IPR013762">
    <property type="entry name" value="Integrase-like_cat_sf"/>
</dbReference>
<comment type="similarity">
    <text evidence="1">Belongs to the 'phage' integrase family.</text>
</comment>
<protein>
    <submittedName>
        <fullName evidence="5">Tyrosine-type recombinase/integrase</fullName>
    </submittedName>
</protein>
<feature type="domain" description="Tyr recombinase" evidence="4">
    <location>
        <begin position="199"/>
        <end position="383"/>
    </location>
</feature>
<sequence>MYKQAKLVVSKSNRWYIKFYFLIPGSSNKYKRFREYFDINQIKIRSARMKHALQLENFVNEKLKSGFNPFTAVKSKEYKTAGKTLPTQIEAIVSIKSVGASKDAQASYKSYAKRFTDFLEDKSYHTMSAYEFDVEKAEEFKEYVFKHKDLSPKTTNASLSYLCNFWKLMIAKKWASSNPFSSIARVTNKDKARNLNKKELYEPLTPEELNKIAEHLRILGEHSFLNYLLFIYYSWARPAEINRLKISNVDLKNSCIYFPSKSTKSDKKATIQIVPPLLNILTEHLVETRNPEDYLFTTDNFKPGTKKLDNNFPYRRWVWFVHEDLGIMKDMYALKHSGNIHYLLNNKGNVDLKWQQMQNRHSSSAMTDRYNRKLGAYFIEVEGLNFATFD</sequence>
<reference evidence="5 6" key="1">
    <citation type="submission" date="2023-07" db="EMBL/GenBank/DDBJ databases">
        <authorList>
            <person name="Lian W.-H."/>
        </authorList>
    </citation>
    <scope>NUCLEOTIDE SEQUENCE [LARGE SCALE GENOMIC DNA]</scope>
    <source>
        <strain evidence="5 6">SYSU DXS3180</strain>
    </source>
</reference>
<dbReference type="InterPro" id="IPR025269">
    <property type="entry name" value="SAM-like_dom"/>
</dbReference>
<dbReference type="EMBL" id="JAULBC010000006">
    <property type="protein sequence ID" value="MEX6689312.1"/>
    <property type="molecule type" value="Genomic_DNA"/>
</dbReference>
<accession>A0ABV3ZHD3</accession>
<dbReference type="PROSITE" id="PS51898">
    <property type="entry name" value="TYR_RECOMBINASE"/>
    <property type="match status" value="1"/>
</dbReference>
<dbReference type="PANTHER" id="PTHR30349:SF41">
    <property type="entry name" value="INTEGRASE_RECOMBINASE PROTEIN MJ0367-RELATED"/>
    <property type="match status" value="1"/>
</dbReference>
<evidence type="ECO:0000313" key="5">
    <source>
        <dbReference type="EMBL" id="MEX6689312.1"/>
    </source>
</evidence>
<dbReference type="Pfam" id="PF13102">
    <property type="entry name" value="Phage_int_SAM_5"/>
    <property type="match status" value="1"/>
</dbReference>